<sequence>MVSRGERPPARASARLLRGREAVGLGRPTRGAASSPILLGPAQLSISARFLHGRRRSRAESRPPRGVGAHPAQPACATPARTCAPRARRSRSPPPASQWLALLCLPILRLSLWLSSPPPSWDELQVCVLSVRARVCAPCGERAPPPPIRPSRAADPAEPPQRPDTGQAALPARLPPPAPGGRARPGLLLERSQVLPEPPEAAASRAGALRGPGCLPPSPRRPLRAVSRGRRPRSQPARSGTRRVRGGGELYGPREITDCRPLPSPLFQNRNFWLRRPPPSLGADTVPQCASCPAPRVGGNCQVAAGLLRSCSPWSPSRRGHKWTRAPGPVFQLRRDPPGELIIGHLEKIVINRIRAKH</sequence>
<reference evidence="2" key="1">
    <citation type="submission" date="2025-08" db="UniProtKB">
        <authorList>
            <consortium name="RefSeq"/>
        </authorList>
    </citation>
    <scope>IDENTIFICATION</scope>
    <source>
        <tissue evidence="2">Blood</tissue>
    </source>
</reference>
<name>A0AC58PSE0_CAMBA</name>
<dbReference type="RefSeq" id="XP_074212954.1">
    <property type="nucleotide sequence ID" value="XM_074356853.1"/>
</dbReference>
<accession>A0AC58PSE0</accession>
<organism evidence="1 2">
    <name type="scientific">Camelus bactrianus</name>
    <name type="common">Bactrian camel</name>
    <dbReference type="NCBI Taxonomy" id="9837"/>
    <lineage>
        <taxon>Eukaryota</taxon>
        <taxon>Metazoa</taxon>
        <taxon>Chordata</taxon>
        <taxon>Craniata</taxon>
        <taxon>Vertebrata</taxon>
        <taxon>Euteleostomi</taxon>
        <taxon>Mammalia</taxon>
        <taxon>Eutheria</taxon>
        <taxon>Laurasiatheria</taxon>
        <taxon>Artiodactyla</taxon>
        <taxon>Tylopoda</taxon>
        <taxon>Camelidae</taxon>
        <taxon>Camelus</taxon>
    </lineage>
</organism>
<keyword evidence="1" id="KW-1185">Reference proteome</keyword>
<protein>
    <submittedName>
        <fullName evidence="2">Uncharacterized protein LOC123617660</fullName>
    </submittedName>
</protein>
<proteinExistence type="predicted"/>
<evidence type="ECO:0000313" key="2">
    <source>
        <dbReference type="RefSeq" id="XP_074212954.1"/>
    </source>
</evidence>
<dbReference type="Proteomes" id="UP001732780">
    <property type="component" value="Chromosome 33"/>
</dbReference>
<gene>
    <name evidence="2" type="primary">LOC123617660</name>
</gene>
<evidence type="ECO:0000313" key="1">
    <source>
        <dbReference type="Proteomes" id="UP001732780"/>
    </source>
</evidence>